<keyword evidence="1" id="KW-0472">Membrane</keyword>
<evidence type="ECO:0000256" key="1">
    <source>
        <dbReference type="SAM" id="Phobius"/>
    </source>
</evidence>
<dbReference type="Gene3D" id="1.10.1760.20">
    <property type="match status" value="1"/>
</dbReference>
<dbReference type="GO" id="GO:0022857">
    <property type="term" value="F:transmembrane transporter activity"/>
    <property type="evidence" value="ECO:0007669"/>
    <property type="project" value="InterPro"/>
</dbReference>
<dbReference type="InterPro" id="IPR024529">
    <property type="entry name" value="ECF_trnsprt_substrate-spec"/>
</dbReference>
<feature type="transmembrane region" description="Helical" evidence="1">
    <location>
        <begin position="60"/>
        <end position="85"/>
    </location>
</feature>
<evidence type="ECO:0000313" key="3">
    <source>
        <dbReference type="Proteomes" id="UP000002068"/>
    </source>
</evidence>
<dbReference type="AlphaFoldDB" id="A0A0H3N714"/>
<feature type="transmembrane region" description="Helical" evidence="1">
    <location>
        <begin position="176"/>
        <end position="200"/>
    </location>
</feature>
<gene>
    <name evidence="2" type="ordered locus">CD196_3347</name>
</gene>
<dbReference type="Proteomes" id="UP000002068">
    <property type="component" value="Chromosome"/>
</dbReference>
<feature type="transmembrane region" description="Helical" evidence="1">
    <location>
        <begin position="27"/>
        <end position="48"/>
    </location>
</feature>
<accession>A0A0H3N714</accession>
<name>A0A0H3N714_CLODC</name>
<organism evidence="2 3">
    <name type="scientific">Clostridioides difficile (strain CD196)</name>
    <name type="common">Peptoclostridium difficile</name>
    <dbReference type="NCBI Taxonomy" id="645462"/>
    <lineage>
        <taxon>Bacteria</taxon>
        <taxon>Bacillati</taxon>
        <taxon>Bacillota</taxon>
        <taxon>Clostridia</taxon>
        <taxon>Peptostreptococcales</taxon>
        <taxon>Peptostreptococcaceae</taxon>
        <taxon>Clostridioides</taxon>
    </lineage>
</organism>
<dbReference type="HOGENOM" id="CLU_088550_1_0_9"/>
<feature type="transmembrane region" description="Helical" evidence="1">
    <location>
        <begin position="131"/>
        <end position="156"/>
    </location>
</feature>
<reference evidence="2 3" key="1">
    <citation type="journal article" date="2009" name="Genome Biol.">
        <title>Comparative genome and phenotypic analysis of Clostridium difficile 027 strains provides insight into the evolution of a hypervirulent bacterium.</title>
        <authorList>
            <person name="Stabler R.A."/>
            <person name="He M."/>
            <person name="Dawson L."/>
            <person name="Martin M."/>
            <person name="Valiente E."/>
            <person name="Corton C."/>
            <person name="Lawley T.D."/>
            <person name="Sebaihia M."/>
            <person name="Quail M.A."/>
            <person name="Rose G."/>
            <person name="Gerding D.N."/>
            <person name="Gibert M."/>
            <person name="Popoff M.R."/>
            <person name="Parkhill J."/>
            <person name="Dougan G."/>
            <person name="Wren B.W."/>
        </authorList>
    </citation>
    <scope>NUCLEOTIDE SEQUENCE [LARGE SCALE GENOMIC DNA]</scope>
    <source>
        <strain evidence="2 3">CD196</strain>
    </source>
</reference>
<evidence type="ECO:0000313" key="2">
    <source>
        <dbReference type="EMBL" id="CBA66763.1"/>
    </source>
</evidence>
<proteinExistence type="predicted"/>
<dbReference type="KEGG" id="cdc:CD196_3347"/>
<keyword evidence="1" id="KW-1133">Transmembrane helix</keyword>
<keyword evidence="1" id="KW-0812">Transmembrane</keyword>
<sequence>MSWNGGVFFMMNTSASVRKVNVRKMTIIGVLSAISIMLSMTPLGFIPVGPTKATIMHIPVIIGAIMEGPIVGAAIGFIFGISSLLNAITNPTVTSFVFINPLVSILPRVMIGVLAYYVYQLIIKATNKVYISGLITGAIGSLLNTAGVLGMIYVLYADKYLHAMGKSGSAGKVIMALAAANGVPEAIVGALVVAAVATVLKKSKK</sequence>
<protein>
    <submittedName>
        <fullName evidence="2">Membrane protein</fullName>
    </submittedName>
</protein>
<feature type="transmembrane region" description="Helical" evidence="1">
    <location>
        <begin position="97"/>
        <end position="119"/>
    </location>
</feature>
<dbReference type="Pfam" id="PF12822">
    <property type="entry name" value="ECF_trnsprt"/>
    <property type="match status" value="1"/>
</dbReference>
<dbReference type="EMBL" id="FN538970">
    <property type="protein sequence ID" value="CBA66763.1"/>
    <property type="molecule type" value="Genomic_DNA"/>
</dbReference>